<keyword evidence="2" id="KW-1185">Reference proteome</keyword>
<dbReference type="EMBL" id="JAIWYP010000013">
    <property type="protein sequence ID" value="KAH3717602.1"/>
    <property type="molecule type" value="Genomic_DNA"/>
</dbReference>
<evidence type="ECO:0000313" key="1">
    <source>
        <dbReference type="EMBL" id="KAH3717602.1"/>
    </source>
</evidence>
<name>A0A9D4HFZ2_DREPO</name>
<reference evidence="1" key="1">
    <citation type="journal article" date="2019" name="bioRxiv">
        <title>The Genome of the Zebra Mussel, Dreissena polymorpha: A Resource for Invasive Species Research.</title>
        <authorList>
            <person name="McCartney M.A."/>
            <person name="Auch B."/>
            <person name="Kono T."/>
            <person name="Mallez S."/>
            <person name="Zhang Y."/>
            <person name="Obille A."/>
            <person name="Becker A."/>
            <person name="Abrahante J.E."/>
            <person name="Garbe J."/>
            <person name="Badalamenti J.P."/>
            <person name="Herman A."/>
            <person name="Mangelson H."/>
            <person name="Liachko I."/>
            <person name="Sullivan S."/>
            <person name="Sone E.D."/>
            <person name="Koren S."/>
            <person name="Silverstein K.A.T."/>
            <person name="Beckman K.B."/>
            <person name="Gohl D.M."/>
        </authorList>
    </citation>
    <scope>NUCLEOTIDE SEQUENCE</scope>
    <source>
        <strain evidence="1">Duluth1</strain>
        <tissue evidence="1">Whole animal</tissue>
    </source>
</reference>
<gene>
    <name evidence="1" type="ORF">DPMN_060395</name>
</gene>
<dbReference type="AlphaFoldDB" id="A0A9D4HFZ2"/>
<evidence type="ECO:0000313" key="2">
    <source>
        <dbReference type="Proteomes" id="UP000828390"/>
    </source>
</evidence>
<proteinExistence type="predicted"/>
<accession>A0A9D4HFZ2</accession>
<organism evidence="1 2">
    <name type="scientific">Dreissena polymorpha</name>
    <name type="common">Zebra mussel</name>
    <name type="synonym">Mytilus polymorpha</name>
    <dbReference type="NCBI Taxonomy" id="45954"/>
    <lineage>
        <taxon>Eukaryota</taxon>
        <taxon>Metazoa</taxon>
        <taxon>Spiralia</taxon>
        <taxon>Lophotrochozoa</taxon>
        <taxon>Mollusca</taxon>
        <taxon>Bivalvia</taxon>
        <taxon>Autobranchia</taxon>
        <taxon>Heteroconchia</taxon>
        <taxon>Euheterodonta</taxon>
        <taxon>Imparidentia</taxon>
        <taxon>Neoheterodontei</taxon>
        <taxon>Myida</taxon>
        <taxon>Dreissenoidea</taxon>
        <taxon>Dreissenidae</taxon>
        <taxon>Dreissena</taxon>
    </lineage>
</organism>
<protein>
    <submittedName>
        <fullName evidence="1">Uncharacterized protein</fullName>
    </submittedName>
</protein>
<reference evidence="1" key="2">
    <citation type="submission" date="2020-11" db="EMBL/GenBank/DDBJ databases">
        <authorList>
            <person name="McCartney M.A."/>
            <person name="Auch B."/>
            <person name="Kono T."/>
            <person name="Mallez S."/>
            <person name="Becker A."/>
            <person name="Gohl D.M."/>
            <person name="Silverstein K.A.T."/>
            <person name="Koren S."/>
            <person name="Bechman K.B."/>
            <person name="Herman A."/>
            <person name="Abrahante J.E."/>
            <person name="Garbe J."/>
        </authorList>
    </citation>
    <scope>NUCLEOTIDE SEQUENCE</scope>
    <source>
        <strain evidence="1">Duluth1</strain>
        <tissue evidence="1">Whole animal</tissue>
    </source>
</reference>
<dbReference type="Proteomes" id="UP000828390">
    <property type="component" value="Unassembled WGS sequence"/>
</dbReference>
<sequence>MSELYRKTIGKETGTIYVVYGIFQRIPLLQTSMRSSGKSYYVENTKTCYTHHNRFVDEYVLDGDAANGWFAGVLHQPSGVLEPRKARGR</sequence>
<comment type="caution">
    <text evidence="1">The sequence shown here is derived from an EMBL/GenBank/DDBJ whole genome shotgun (WGS) entry which is preliminary data.</text>
</comment>